<dbReference type="RefSeq" id="XP_031394661.1">
    <property type="nucleotide sequence ID" value="XM_031538801.1"/>
</dbReference>
<dbReference type="PANTHER" id="PTHR48153">
    <property type="entry name" value="UFM1-SPECIFIC PROTEASE 2"/>
    <property type="match status" value="1"/>
</dbReference>
<evidence type="ECO:0000256" key="1">
    <source>
        <dbReference type="ARBA" id="ARBA00022801"/>
    </source>
</evidence>
<feature type="domain" description="UFSP1/2/DUB catalytic" evidence="2">
    <location>
        <begin position="320"/>
        <end position="425"/>
    </location>
</feature>
<dbReference type="Proteomes" id="UP000515151">
    <property type="component" value="Chromosome 4"/>
</dbReference>
<organism evidence="3 4">
    <name type="scientific">Punica granatum</name>
    <name type="common">Pomegranate</name>
    <dbReference type="NCBI Taxonomy" id="22663"/>
    <lineage>
        <taxon>Eukaryota</taxon>
        <taxon>Viridiplantae</taxon>
        <taxon>Streptophyta</taxon>
        <taxon>Embryophyta</taxon>
        <taxon>Tracheophyta</taxon>
        <taxon>Spermatophyta</taxon>
        <taxon>Magnoliopsida</taxon>
        <taxon>eudicotyledons</taxon>
        <taxon>Gunneridae</taxon>
        <taxon>Pentapetalae</taxon>
        <taxon>rosids</taxon>
        <taxon>malvids</taxon>
        <taxon>Myrtales</taxon>
        <taxon>Lythraceae</taxon>
        <taxon>Punica</taxon>
    </lineage>
</organism>
<keyword evidence="1" id="KW-0378">Hydrolase</keyword>
<dbReference type="GO" id="GO:0019783">
    <property type="term" value="F:ubiquitin-like protein peptidase activity"/>
    <property type="evidence" value="ECO:0007669"/>
    <property type="project" value="TreeGrafter"/>
</dbReference>
<dbReference type="PANTHER" id="PTHR48153:SF4">
    <property type="entry name" value="UBIQUITIN CARBOXYL-TERMINAL HYDROLASE MUG105"/>
    <property type="match status" value="1"/>
</dbReference>
<reference evidence="3" key="1">
    <citation type="journal article" date="2020" name="Plant Biotechnol. J.">
        <title>The pomegranate (Punica granatum L.) draft genome dissects genetic divergence between soft- and hard-seeded cultivars.</title>
        <authorList>
            <person name="Luo X."/>
            <person name="Li H."/>
            <person name="Wu Z."/>
            <person name="Yao W."/>
            <person name="Zhao P."/>
            <person name="Cao D."/>
            <person name="Yu H."/>
            <person name="Li K."/>
            <person name="Poudel K."/>
            <person name="Zhao D."/>
            <person name="Zhang F."/>
            <person name="Xia X."/>
            <person name="Chen L."/>
            <person name="Wang Q."/>
            <person name="Jing D."/>
            <person name="Cao S."/>
        </authorList>
    </citation>
    <scope>NUCLEOTIDE SEQUENCE [LARGE SCALE GENOMIC DNA]</scope>
    <source>
        <strain evidence="3">cv. Tunisia</strain>
    </source>
</reference>
<evidence type="ECO:0000313" key="3">
    <source>
        <dbReference type="Proteomes" id="UP000515151"/>
    </source>
</evidence>
<proteinExistence type="predicted"/>
<gene>
    <name evidence="4" type="primary">LOC116206062</name>
</gene>
<protein>
    <submittedName>
        <fullName evidence="4">Zinc finger-containing ubiquitin peptidase 1 isoform X1</fullName>
    </submittedName>
</protein>
<dbReference type="OrthoDB" id="288987at2759"/>
<dbReference type="Pfam" id="PF07910">
    <property type="entry name" value="Peptidase_C78"/>
    <property type="match status" value="2"/>
</dbReference>
<keyword evidence="3" id="KW-1185">Reference proteome</keyword>
<feature type="domain" description="UFSP1/2/DUB catalytic" evidence="2">
    <location>
        <begin position="128"/>
        <end position="239"/>
    </location>
</feature>
<dbReference type="AlphaFoldDB" id="A0A6P8DMS1"/>
<evidence type="ECO:0000313" key="4">
    <source>
        <dbReference type="RefSeq" id="XP_031394661.1"/>
    </source>
</evidence>
<reference evidence="4" key="2">
    <citation type="submission" date="2025-08" db="UniProtKB">
        <authorList>
            <consortium name="RefSeq"/>
        </authorList>
    </citation>
    <scope>IDENTIFICATION</scope>
    <source>
        <tissue evidence="4">Leaf</tissue>
    </source>
</reference>
<dbReference type="InterPro" id="IPR012462">
    <property type="entry name" value="UFSP1/2_DUB_cat"/>
</dbReference>
<evidence type="ECO:0000259" key="2">
    <source>
        <dbReference type="Pfam" id="PF07910"/>
    </source>
</evidence>
<name>A0A6P8DMS1_PUNGR</name>
<sequence>MDFTSCPFCDLMVLSSELERHANGHFEDEEVARDMEFARQIALAPASPPKTLVFEDDLKIEISSDLGPNKSVEKDTSSCNYEAKKIDDGDVISCLISLQMRGSFHKIQGGLLALLNNCLEFETGDSTCILCGHVDHFQSIVSEDVGWGCGWRNIQMLSSHLVSERREAREVLFGGSGFVPDILSIQRWLEIAWERGFDRVGAEHFNHKIYGSRSWIGTTECAALFCSFGLRAKIMDFGPEELEPLFLSIPGSKLGLQDGRENIKEKRSLYQIYGPMDRYLNSRKSNGAEASPCMESSRHSSDETVCSTSCEKLSGNFVTTSKGQQVLVDWVWNYFSGETPIEFERRKVTLSNKSPLYFQHDGHSRMIIGIQVKHQGDGKRQCSLLVLDPGHRTDALEKSLRRNSGWQRLIKRGVHTLKKPQYQLCYVDPGIATGEEFEQLKTIDSVYVKF</sequence>
<dbReference type="GeneID" id="116206062"/>
<dbReference type="Gene3D" id="3.90.70.130">
    <property type="match status" value="2"/>
</dbReference>
<accession>A0A6P8DMS1</accession>